<dbReference type="Gramene" id="PNT67187">
    <property type="protein sequence ID" value="PNT67187"/>
    <property type="gene ID" value="BRADI_3g22341v3"/>
</dbReference>
<dbReference type="OrthoDB" id="676037at2759"/>
<sequence length="91" mass="10205">MAQFTTLSRNIQVVALAAVCWAIWKLRNRACFEHKLIRSPAEIVCYACSFLNYWAELQQGGEGDLLRQGAALLQEEALGLHPTQVKTDSLQ</sequence>
<dbReference type="InParanoid" id="A0A2K2CYT1"/>
<dbReference type="EnsemblPlants" id="PNT67187">
    <property type="protein sequence ID" value="PNT67187"/>
    <property type="gene ID" value="BRADI_3g22341v3"/>
</dbReference>
<gene>
    <name evidence="1" type="ORF">BRADI_3g22341v3</name>
</gene>
<evidence type="ECO:0000313" key="3">
    <source>
        <dbReference type="Proteomes" id="UP000008810"/>
    </source>
</evidence>
<evidence type="ECO:0000313" key="2">
    <source>
        <dbReference type="EnsemblPlants" id="PNT67187"/>
    </source>
</evidence>
<organism evidence="1">
    <name type="scientific">Brachypodium distachyon</name>
    <name type="common">Purple false brome</name>
    <name type="synonym">Trachynia distachya</name>
    <dbReference type="NCBI Taxonomy" id="15368"/>
    <lineage>
        <taxon>Eukaryota</taxon>
        <taxon>Viridiplantae</taxon>
        <taxon>Streptophyta</taxon>
        <taxon>Embryophyta</taxon>
        <taxon>Tracheophyta</taxon>
        <taxon>Spermatophyta</taxon>
        <taxon>Magnoliopsida</taxon>
        <taxon>Liliopsida</taxon>
        <taxon>Poales</taxon>
        <taxon>Poaceae</taxon>
        <taxon>BOP clade</taxon>
        <taxon>Pooideae</taxon>
        <taxon>Stipodae</taxon>
        <taxon>Brachypodieae</taxon>
        <taxon>Brachypodium</taxon>
    </lineage>
</organism>
<dbReference type="EMBL" id="CM000882">
    <property type="protein sequence ID" value="PNT67187.1"/>
    <property type="molecule type" value="Genomic_DNA"/>
</dbReference>
<proteinExistence type="predicted"/>
<dbReference type="AlphaFoldDB" id="A0A2K2CYT1"/>
<reference evidence="2" key="3">
    <citation type="submission" date="2018-08" db="UniProtKB">
        <authorList>
            <consortium name="EnsemblPlants"/>
        </authorList>
    </citation>
    <scope>IDENTIFICATION</scope>
    <source>
        <strain evidence="2">cv. Bd21</strain>
    </source>
</reference>
<accession>A0A2K2CYT1</accession>
<name>A0A2K2CYT1_BRADI</name>
<protein>
    <submittedName>
        <fullName evidence="1 2">Uncharacterized protein</fullName>
    </submittedName>
</protein>
<keyword evidence="3" id="KW-1185">Reference proteome</keyword>
<reference evidence="1" key="2">
    <citation type="submission" date="2017-06" db="EMBL/GenBank/DDBJ databases">
        <title>WGS assembly of Brachypodium distachyon.</title>
        <authorList>
            <consortium name="The International Brachypodium Initiative"/>
            <person name="Lucas S."/>
            <person name="Harmon-Smith M."/>
            <person name="Lail K."/>
            <person name="Tice H."/>
            <person name="Grimwood J."/>
            <person name="Bruce D."/>
            <person name="Barry K."/>
            <person name="Shu S."/>
            <person name="Lindquist E."/>
            <person name="Wang M."/>
            <person name="Pitluck S."/>
            <person name="Vogel J.P."/>
            <person name="Garvin D.F."/>
            <person name="Mockler T.C."/>
            <person name="Schmutz J."/>
            <person name="Rokhsar D."/>
            <person name="Bevan M.W."/>
        </authorList>
    </citation>
    <scope>NUCLEOTIDE SEQUENCE</scope>
    <source>
        <strain evidence="1">Bd21</strain>
    </source>
</reference>
<reference evidence="1 2" key="1">
    <citation type="journal article" date="2010" name="Nature">
        <title>Genome sequencing and analysis of the model grass Brachypodium distachyon.</title>
        <authorList>
            <consortium name="International Brachypodium Initiative"/>
        </authorList>
    </citation>
    <scope>NUCLEOTIDE SEQUENCE [LARGE SCALE GENOMIC DNA]</scope>
    <source>
        <strain evidence="1 2">Bd21</strain>
    </source>
</reference>
<evidence type="ECO:0000313" key="1">
    <source>
        <dbReference type="EMBL" id="PNT67187.1"/>
    </source>
</evidence>
<dbReference type="Proteomes" id="UP000008810">
    <property type="component" value="Chromosome 3"/>
</dbReference>